<accession>A0A2L0EKP3</accession>
<dbReference type="AlphaFoldDB" id="A0A2L0EKP3"/>
<sequence>MVSDLSCPSLTLLSRSGARSARAWRWTRAAALLALALPTVSCASADPVDGEPDTLAESVGEGAQALTFAIDPRKSLSVTDTDIVAEFALEDVLQHFIDQTNDPGLTPTLLFKQMFDTYRKQSEGLSPSLGPHCDDVPNSTPPLPEPDGLAEPFDGSINGWPVMCSRLVGNEASRDPFAPPPDDSAAYMATTLVNRFDLADPEGADCGEYRIVFARRSGITDTGARNLFIFEARLPNPTPSQGREGCRDVVEFWHGLSDPALTVQDRATALKTFYFDGLPGFAPVFDIDNYAAGSGQIRVNDFLRIQAPQDDWALREFKLSNTCAGGTCNLLVVPTHIDDNPAMQLFDPTSTDARAVSFRSWFVDNAVESLASSGDFNRFDYPTLVPTPFGAGEATLITDHNNYRLALGSSPSTFRSNIQQKLTAIGSPLTPDQLLARAQSISCSGCHLVKTSGAGSNNDVGLSSSIPDNSLTFTHTSEQTEPVPEDPTRTRFVLSNLVTDVFLPFRQKVMSDFLDGNPILGFEKSGAWTSSQATLSLTTGWVTEGIRSLRIKTPNAWNQVTSAPFSTAALAPVGNKLTFDFFNSPVQPNPSWPGTLTVMLSIPSRGIHSQHIGSLNLNTLTQNTFSPVTFTLAAPNVAALNATPKPSDVSLTIELNVNGGSGPYYVDNIRFTN</sequence>
<evidence type="ECO:0000313" key="3">
    <source>
        <dbReference type="Proteomes" id="UP000238348"/>
    </source>
</evidence>
<dbReference type="Gene3D" id="2.60.120.260">
    <property type="entry name" value="Galactose-binding domain-like"/>
    <property type="match status" value="1"/>
</dbReference>
<feature type="signal peptide" evidence="1">
    <location>
        <begin position="1"/>
        <end position="45"/>
    </location>
</feature>
<proteinExistence type="predicted"/>
<keyword evidence="1" id="KW-0732">Signal</keyword>
<name>A0A2L0EKP3_SORCE</name>
<evidence type="ECO:0000256" key="1">
    <source>
        <dbReference type="SAM" id="SignalP"/>
    </source>
</evidence>
<dbReference type="EMBL" id="CP012673">
    <property type="protein sequence ID" value="AUX39866.1"/>
    <property type="molecule type" value="Genomic_DNA"/>
</dbReference>
<dbReference type="OrthoDB" id="8115254at2"/>
<reference evidence="2 3" key="1">
    <citation type="submission" date="2015-09" db="EMBL/GenBank/DDBJ databases">
        <title>Sorangium comparison.</title>
        <authorList>
            <person name="Zaburannyi N."/>
            <person name="Bunk B."/>
            <person name="Overmann J."/>
            <person name="Mueller R."/>
        </authorList>
    </citation>
    <scope>NUCLEOTIDE SEQUENCE [LARGE SCALE GENOMIC DNA]</scope>
    <source>
        <strain evidence="2 3">So ce26</strain>
    </source>
</reference>
<dbReference type="Proteomes" id="UP000238348">
    <property type="component" value="Chromosome"/>
</dbReference>
<evidence type="ECO:0000313" key="2">
    <source>
        <dbReference type="EMBL" id="AUX39866.1"/>
    </source>
</evidence>
<protein>
    <recommendedName>
        <fullName evidence="4">Cytochrome c domain-containing protein</fullName>
    </recommendedName>
</protein>
<evidence type="ECO:0008006" key="4">
    <source>
        <dbReference type="Google" id="ProtNLM"/>
    </source>
</evidence>
<gene>
    <name evidence="2" type="ORF">SOCE26_012610</name>
</gene>
<organism evidence="2 3">
    <name type="scientific">Sorangium cellulosum</name>
    <name type="common">Polyangium cellulosum</name>
    <dbReference type="NCBI Taxonomy" id="56"/>
    <lineage>
        <taxon>Bacteria</taxon>
        <taxon>Pseudomonadati</taxon>
        <taxon>Myxococcota</taxon>
        <taxon>Polyangia</taxon>
        <taxon>Polyangiales</taxon>
        <taxon>Polyangiaceae</taxon>
        <taxon>Sorangium</taxon>
    </lineage>
</organism>
<feature type="chain" id="PRO_5014894964" description="Cytochrome c domain-containing protein" evidence="1">
    <location>
        <begin position="46"/>
        <end position="673"/>
    </location>
</feature>